<accession>A0ABQ3JZ93</accession>
<evidence type="ECO:0000313" key="3">
    <source>
        <dbReference type="EMBL" id="GHF96128.1"/>
    </source>
</evidence>
<comment type="caution">
    <text evidence="3">The sequence shown here is derived from an EMBL/GenBank/DDBJ whole genome shotgun (WGS) entry which is preliminary data.</text>
</comment>
<evidence type="ECO:0000256" key="1">
    <source>
        <dbReference type="SAM" id="Phobius"/>
    </source>
</evidence>
<gene>
    <name evidence="3" type="ORF">GCM10017783_04990</name>
</gene>
<reference evidence="4" key="1">
    <citation type="journal article" date="2019" name="Int. J. Syst. Evol. Microbiol.">
        <title>The Global Catalogue of Microorganisms (GCM) 10K type strain sequencing project: providing services to taxonomists for standard genome sequencing and annotation.</title>
        <authorList>
            <consortium name="The Broad Institute Genomics Platform"/>
            <consortium name="The Broad Institute Genome Sequencing Center for Infectious Disease"/>
            <person name="Wu L."/>
            <person name="Ma J."/>
        </authorList>
    </citation>
    <scope>NUCLEOTIDE SEQUENCE [LARGE SCALE GENOMIC DNA]</scope>
    <source>
        <strain evidence="4">CGMCC 1.18439</strain>
    </source>
</reference>
<organism evidence="3 4">
    <name type="scientific">Deinococcus piscis</name>
    <dbReference type="NCBI Taxonomy" id="394230"/>
    <lineage>
        <taxon>Bacteria</taxon>
        <taxon>Thermotogati</taxon>
        <taxon>Deinococcota</taxon>
        <taxon>Deinococci</taxon>
        <taxon>Deinococcales</taxon>
        <taxon>Deinococcaceae</taxon>
        <taxon>Deinococcus</taxon>
    </lineage>
</organism>
<feature type="transmembrane region" description="Helical" evidence="1">
    <location>
        <begin position="77"/>
        <end position="94"/>
    </location>
</feature>
<feature type="transmembrane region" description="Helical" evidence="1">
    <location>
        <begin position="155"/>
        <end position="176"/>
    </location>
</feature>
<feature type="transmembrane region" description="Helical" evidence="1">
    <location>
        <begin position="12"/>
        <end position="37"/>
    </location>
</feature>
<dbReference type="EMBL" id="BNAL01000004">
    <property type="protein sequence ID" value="GHF96128.1"/>
    <property type="molecule type" value="Genomic_DNA"/>
</dbReference>
<keyword evidence="1" id="KW-0472">Membrane</keyword>
<proteinExistence type="predicted"/>
<feature type="domain" description="Protein-glutamine gamma-glutamyltransferase-like C-terminal" evidence="2">
    <location>
        <begin position="309"/>
        <end position="374"/>
    </location>
</feature>
<evidence type="ECO:0000259" key="2">
    <source>
        <dbReference type="Pfam" id="PF13559"/>
    </source>
</evidence>
<dbReference type="Pfam" id="PF13559">
    <property type="entry name" value="DUF4129"/>
    <property type="match status" value="1"/>
</dbReference>
<dbReference type="Proteomes" id="UP000632154">
    <property type="component" value="Unassembled WGS sequence"/>
</dbReference>
<keyword evidence="4" id="KW-1185">Reference proteome</keyword>
<feature type="transmembrane region" description="Helical" evidence="1">
    <location>
        <begin position="49"/>
        <end position="70"/>
    </location>
</feature>
<keyword evidence="1" id="KW-1133">Transmembrane helix</keyword>
<protein>
    <recommendedName>
        <fullName evidence="2">Protein-glutamine gamma-glutamyltransferase-like C-terminal domain-containing protein</fullName>
    </recommendedName>
</protein>
<name>A0ABQ3JZ93_9DEIO</name>
<sequence length="407" mass="42876">MHFDARWGTLAYAALPLILWPLLPAWAVALLAALYALAARWPRLQPWRLALGTLLLTALYLPAISGVLAAGGWLIDLVPLFSLLVLSGLALWLVERAAEQAEERDSRAWMFLLPLALLSPHPLALVSLGAALLLRRGADDVALQGRGQPWGHRAGGRQLALAALIVVGILLLSFALPSHSLLGQVQTALWQASTTENPSLPGIGGCEQANWTFVNGQWVSDNGCQLGGGGALQQEDGLKTASPLVAALGGPTGRWLALLGAALAAGLWWRSAPRRPRRVQSAAALDSEPDLADAGLFTAPQPLHRVRAAYAHTEAHLAVAGLVRQEAETPAEYLRRAAAIWPAQASALATLAAAYAPVRYGGGITEAQSDAAERSAALILAGSLPAAPVFSDHSTADRPRSERQGLT</sequence>
<dbReference type="RefSeq" id="WP_189642103.1">
    <property type="nucleotide sequence ID" value="NZ_BNAL01000004.1"/>
</dbReference>
<keyword evidence="1" id="KW-0812">Transmembrane</keyword>
<feature type="transmembrane region" description="Helical" evidence="1">
    <location>
        <begin position="109"/>
        <end position="134"/>
    </location>
</feature>
<dbReference type="InterPro" id="IPR025403">
    <property type="entry name" value="TgpA-like_C"/>
</dbReference>
<evidence type="ECO:0000313" key="4">
    <source>
        <dbReference type="Proteomes" id="UP000632154"/>
    </source>
</evidence>